<dbReference type="Proteomes" id="UP000194236">
    <property type="component" value="Unassembled WGS sequence"/>
</dbReference>
<evidence type="ECO:0000313" key="1">
    <source>
        <dbReference type="EMBL" id="OTF80711.1"/>
    </source>
</evidence>
<accession>A0A1Y3BID4</accession>
<protein>
    <submittedName>
        <fullName evidence="1">Uncharacterized protein</fullName>
    </submittedName>
</protein>
<feature type="non-terminal residue" evidence="1">
    <location>
        <position position="155"/>
    </location>
</feature>
<comment type="caution">
    <text evidence="1">The sequence shown here is derived from an EMBL/GenBank/DDBJ whole genome shotgun (WGS) entry which is preliminary data.</text>
</comment>
<sequence>EIFVKGDIKTLVNVDSHYNIHLESRNFPISYHFKFIFDIPELNVHDEKFTEFKDLDWQWTFPKPGSYQFTIQVYLYPFNNYIYGWKIAEMSAPLEIKDNLNDLISINAKQNVSSLTTDFVFEINKTVNFSPNIDPQSILVRFADQLEYEWNVEGP</sequence>
<proteinExistence type="predicted"/>
<feature type="non-terminal residue" evidence="1">
    <location>
        <position position="1"/>
    </location>
</feature>
<name>A0A1Y3BID4_EURMA</name>
<organism evidence="1 2">
    <name type="scientific">Euroglyphus maynei</name>
    <name type="common">Mayne's house dust mite</name>
    <dbReference type="NCBI Taxonomy" id="6958"/>
    <lineage>
        <taxon>Eukaryota</taxon>
        <taxon>Metazoa</taxon>
        <taxon>Ecdysozoa</taxon>
        <taxon>Arthropoda</taxon>
        <taxon>Chelicerata</taxon>
        <taxon>Arachnida</taxon>
        <taxon>Acari</taxon>
        <taxon>Acariformes</taxon>
        <taxon>Sarcoptiformes</taxon>
        <taxon>Astigmata</taxon>
        <taxon>Psoroptidia</taxon>
        <taxon>Analgoidea</taxon>
        <taxon>Pyroglyphidae</taxon>
        <taxon>Pyroglyphinae</taxon>
        <taxon>Euroglyphus</taxon>
    </lineage>
</organism>
<gene>
    <name evidence="1" type="ORF">BLA29_011076</name>
</gene>
<dbReference type="AlphaFoldDB" id="A0A1Y3BID4"/>
<dbReference type="EMBL" id="MUJZ01016932">
    <property type="protein sequence ID" value="OTF80711.1"/>
    <property type="molecule type" value="Genomic_DNA"/>
</dbReference>
<reference evidence="1 2" key="1">
    <citation type="submission" date="2017-03" db="EMBL/GenBank/DDBJ databases">
        <title>Genome Survey of Euroglyphus maynei.</title>
        <authorList>
            <person name="Arlian L.G."/>
            <person name="Morgan M.S."/>
            <person name="Rider S.D."/>
        </authorList>
    </citation>
    <scope>NUCLEOTIDE SEQUENCE [LARGE SCALE GENOMIC DNA]</scope>
    <source>
        <strain evidence="1">Arlian Lab</strain>
        <tissue evidence="1">Whole body</tissue>
    </source>
</reference>
<keyword evidence="2" id="KW-1185">Reference proteome</keyword>
<evidence type="ECO:0000313" key="2">
    <source>
        <dbReference type="Proteomes" id="UP000194236"/>
    </source>
</evidence>
<dbReference type="OrthoDB" id="6500045at2759"/>